<proteinExistence type="inferred from homology"/>
<feature type="domain" description="DUF7691" evidence="2">
    <location>
        <begin position="5"/>
        <end position="195"/>
    </location>
</feature>
<dbReference type="InterPro" id="IPR048278">
    <property type="entry name" value="PFN"/>
</dbReference>
<keyword evidence="4" id="KW-1185">Reference proteome</keyword>
<dbReference type="InterPro" id="IPR005455">
    <property type="entry name" value="PFN_euk"/>
</dbReference>
<dbReference type="EMBL" id="WEGI01000006">
    <property type="protein sequence ID" value="MQY27481.1"/>
    <property type="molecule type" value="Genomic_DNA"/>
</dbReference>
<dbReference type="Proteomes" id="UP000431401">
    <property type="component" value="Unassembled WGS sequence"/>
</dbReference>
<dbReference type="SUPFAM" id="SSF55770">
    <property type="entry name" value="Profilin (actin-binding protein)"/>
    <property type="match status" value="1"/>
</dbReference>
<dbReference type="GO" id="GO:0003779">
    <property type="term" value="F:actin binding"/>
    <property type="evidence" value="ECO:0007669"/>
    <property type="project" value="InterPro"/>
</dbReference>
<name>A0A7K0DP63_9NOCA</name>
<dbReference type="Pfam" id="PF24740">
    <property type="entry name" value="DUF7691"/>
    <property type="match status" value="1"/>
</dbReference>
<protein>
    <recommendedName>
        <fullName evidence="2">DUF7691 domain-containing protein</fullName>
    </recommendedName>
</protein>
<gene>
    <name evidence="3" type="ORF">NRB56_30640</name>
</gene>
<comment type="similarity">
    <text evidence="1">Belongs to the profilin family.</text>
</comment>
<accession>A0A7K0DP63</accession>
<dbReference type="InterPro" id="IPR036140">
    <property type="entry name" value="PFN_sf"/>
</dbReference>
<comment type="caution">
    <text evidence="3">The sequence shown here is derived from an EMBL/GenBank/DDBJ whole genome shotgun (WGS) entry which is preliminary data.</text>
</comment>
<sequence>MGGTTIGSYAVRLADVMRQLRTGDANAVAALENTLGPELDDLAGEWAREKYDLTPREALRHMVAGVNDDGLDIREDYLHDFLYIELLEALIRHHGRPLGGWDSIRPSWFGRVDGALAEAGIEFSISGLVHQGITGVPTQSYESGVGCLPYDEIPEVYALLAGLRRGDVPLDIMRYVADVRDWLKLCLDQHLDLVCVAGGRAAGPPPRVRRRLFPDERPAGTWQQHVDEQLISNGPFSHAAIFGLDGRQWAASAGFSVTAGEFAALEAPLADPRVPLPDGLRIAGQVYSAESPERGRITGSNRMCHLTIQKTSKAVVILLEAKRKPLEDAGELEEQLIDFLETYG</sequence>
<evidence type="ECO:0000313" key="4">
    <source>
        <dbReference type="Proteomes" id="UP000431401"/>
    </source>
</evidence>
<dbReference type="SMART" id="SM00392">
    <property type="entry name" value="PROF"/>
    <property type="match status" value="1"/>
</dbReference>
<dbReference type="Pfam" id="PF00235">
    <property type="entry name" value="Profilin"/>
    <property type="match status" value="1"/>
</dbReference>
<dbReference type="RefSeq" id="WP_153342608.1">
    <property type="nucleotide sequence ID" value="NZ_WEGI01000006.1"/>
</dbReference>
<evidence type="ECO:0000313" key="3">
    <source>
        <dbReference type="EMBL" id="MQY27481.1"/>
    </source>
</evidence>
<dbReference type="InterPro" id="IPR056108">
    <property type="entry name" value="DUF7691"/>
</dbReference>
<evidence type="ECO:0000256" key="1">
    <source>
        <dbReference type="ARBA" id="ARBA00010058"/>
    </source>
</evidence>
<dbReference type="Gene3D" id="3.30.450.30">
    <property type="entry name" value="Dynein light chain 2a, cytoplasmic"/>
    <property type="match status" value="1"/>
</dbReference>
<evidence type="ECO:0000259" key="2">
    <source>
        <dbReference type="Pfam" id="PF24740"/>
    </source>
</evidence>
<reference evidence="3 4" key="1">
    <citation type="submission" date="2019-10" db="EMBL/GenBank/DDBJ databases">
        <title>Nocardia macrotermitis sp. nov. and Nocardia aurantia sp. nov., isolated from the gut of fungus growing-termite Macrotermes natalensis.</title>
        <authorList>
            <person name="Benndorf R."/>
            <person name="Schwitalla J."/>
            <person name="Martin K."/>
            <person name="De Beer W."/>
            <person name="Kaster A.-K."/>
            <person name="Vollmers J."/>
            <person name="Poulsen M."/>
            <person name="Beemelmanns C."/>
        </authorList>
    </citation>
    <scope>NUCLEOTIDE SEQUENCE [LARGE SCALE GENOMIC DNA]</scope>
    <source>
        <strain evidence="3 4">RB56</strain>
    </source>
</reference>
<dbReference type="OrthoDB" id="3476150at2"/>
<dbReference type="AlphaFoldDB" id="A0A7K0DP63"/>
<organism evidence="3 4">
    <name type="scientific">Nocardia aurantia</name>
    <dbReference type="NCBI Taxonomy" id="2585199"/>
    <lineage>
        <taxon>Bacteria</taxon>
        <taxon>Bacillati</taxon>
        <taxon>Actinomycetota</taxon>
        <taxon>Actinomycetes</taxon>
        <taxon>Mycobacteriales</taxon>
        <taxon>Nocardiaceae</taxon>
        <taxon>Nocardia</taxon>
    </lineage>
</organism>